<gene>
    <name evidence="2" type="ORF">BU204_25025</name>
</gene>
<dbReference type="STRING" id="1912961.BU204_25025"/>
<dbReference type="Proteomes" id="UP000185596">
    <property type="component" value="Unassembled WGS sequence"/>
</dbReference>
<evidence type="ECO:0000256" key="1">
    <source>
        <dbReference type="SAM" id="MobiDB-lite"/>
    </source>
</evidence>
<keyword evidence="3" id="KW-1185">Reference proteome</keyword>
<organism evidence="2 3">
    <name type="scientific">Actinophytocola xanthii</name>
    <dbReference type="NCBI Taxonomy" id="1912961"/>
    <lineage>
        <taxon>Bacteria</taxon>
        <taxon>Bacillati</taxon>
        <taxon>Actinomycetota</taxon>
        <taxon>Actinomycetes</taxon>
        <taxon>Pseudonocardiales</taxon>
        <taxon>Pseudonocardiaceae</taxon>
    </lineage>
</organism>
<comment type="caution">
    <text evidence="2">The sequence shown here is derived from an EMBL/GenBank/DDBJ whole genome shotgun (WGS) entry which is preliminary data.</text>
</comment>
<proteinExistence type="predicted"/>
<accession>A0A1Q8CKD3</accession>
<dbReference type="EMBL" id="MSIE01000048">
    <property type="protein sequence ID" value="OLF14824.1"/>
    <property type="molecule type" value="Genomic_DNA"/>
</dbReference>
<dbReference type="NCBIfam" id="NF038083">
    <property type="entry name" value="CU044_5270_fam"/>
    <property type="match status" value="1"/>
</dbReference>
<sequence length="393" mass="41919">MKNRTTGDPLAGTRPPFIPDPGEPVDPDRRERDLRAILAQPREVAPRPSPAPMRRRVRTLTAAAAAVLVAAVVVANTPSSEPSEAGPVESPREVLLAAADAAADAPAPTASRYWYTRTRSHRVELVPAAAGHAAYHVVVGLGGESWVSRTRADPGVGLTLDVTTRPLTDRDDAEWKKAGKPLGGPLIPTDPNTGEPALGFSVEPVRAGELKFFLAEREIPLSEVLALPTDPAGLTAYLRDRFRRAALGRVDPSTESHWLAWEAARLLSGEMPTTRETRVAAYTMLADLPGLRTMNRTELPDGAVVGVAAEERTGPHADVVTNGVVELQLIIDPATGLLKEKRDVVVEPGTGTSRVPVGTVTYSETVVQGHWVDTDPVLPPGTDLDQLVKEAGE</sequence>
<dbReference type="InterPro" id="IPR047789">
    <property type="entry name" value="CU044_5270-like"/>
</dbReference>
<feature type="region of interest" description="Disordered" evidence="1">
    <location>
        <begin position="1"/>
        <end position="32"/>
    </location>
</feature>
<dbReference type="OrthoDB" id="3467914at2"/>
<name>A0A1Q8CKD3_9PSEU</name>
<protein>
    <submittedName>
        <fullName evidence="2">Uncharacterized protein</fullName>
    </submittedName>
</protein>
<dbReference type="RefSeq" id="WP_075128190.1">
    <property type="nucleotide sequence ID" value="NZ_MSIE01000048.1"/>
</dbReference>
<evidence type="ECO:0000313" key="3">
    <source>
        <dbReference type="Proteomes" id="UP000185596"/>
    </source>
</evidence>
<evidence type="ECO:0000313" key="2">
    <source>
        <dbReference type="EMBL" id="OLF14824.1"/>
    </source>
</evidence>
<reference evidence="2 3" key="1">
    <citation type="submission" date="2016-12" db="EMBL/GenBank/DDBJ databases">
        <title>The draft genome sequence of Actinophytocola sp. 11-183.</title>
        <authorList>
            <person name="Wang W."/>
            <person name="Yuan L."/>
        </authorList>
    </citation>
    <scope>NUCLEOTIDE SEQUENCE [LARGE SCALE GENOMIC DNA]</scope>
    <source>
        <strain evidence="2 3">11-183</strain>
    </source>
</reference>
<dbReference type="AlphaFoldDB" id="A0A1Q8CKD3"/>